<evidence type="ECO:0000313" key="2">
    <source>
        <dbReference type="EMBL" id="KAF2005927.1"/>
    </source>
</evidence>
<evidence type="ECO:0000256" key="1">
    <source>
        <dbReference type="SAM" id="MobiDB-lite"/>
    </source>
</evidence>
<name>A0A6A5WWE5_9PLEO</name>
<dbReference type="AlphaFoldDB" id="A0A6A5WWE5"/>
<proteinExistence type="predicted"/>
<evidence type="ECO:0000313" key="3">
    <source>
        <dbReference type="Proteomes" id="UP000799779"/>
    </source>
</evidence>
<organism evidence="2 3">
    <name type="scientific">Amniculicola lignicola CBS 123094</name>
    <dbReference type="NCBI Taxonomy" id="1392246"/>
    <lineage>
        <taxon>Eukaryota</taxon>
        <taxon>Fungi</taxon>
        <taxon>Dikarya</taxon>
        <taxon>Ascomycota</taxon>
        <taxon>Pezizomycotina</taxon>
        <taxon>Dothideomycetes</taxon>
        <taxon>Pleosporomycetidae</taxon>
        <taxon>Pleosporales</taxon>
        <taxon>Amniculicolaceae</taxon>
        <taxon>Amniculicola</taxon>
    </lineage>
</organism>
<reference evidence="2" key="1">
    <citation type="journal article" date="2020" name="Stud. Mycol.">
        <title>101 Dothideomycetes genomes: a test case for predicting lifestyles and emergence of pathogens.</title>
        <authorList>
            <person name="Haridas S."/>
            <person name="Albert R."/>
            <person name="Binder M."/>
            <person name="Bloem J."/>
            <person name="Labutti K."/>
            <person name="Salamov A."/>
            <person name="Andreopoulos B."/>
            <person name="Baker S."/>
            <person name="Barry K."/>
            <person name="Bills G."/>
            <person name="Bluhm B."/>
            <person name="Cannon C."/>
            <person name="Castanera R."/>
            <person name="Culley D."/>
            <person name="Daum C."/>
            <person name="Ezra D."/>
            <person name="Gonzalez J."/>
            <person name="Henrissat B."/>
            <person name="Kuo A."/>
            <person name="Liang C."/>
            <person name="Lipzen A."/>
            <person name="Lutzoni F."/>
            <person name="Magnuson J."/>
            <person name="Mondo S."/>
            <person name="Nolan M."/>
            <person name="Ohm R."/>
            <person name="Pangilinan J."/>
            <person name="Park H.-J."/>
            <person name="Ramirez L."/>
            <person name="Alfaro M."/>
            <person name="Sun H."/>
            <person name="Tritt A."/>
            <person name="Yoshinaga Y."/>
            <person name="Zwiers L.-H."/>
            <person name="Turgeon B."/>
            <person name="Goodwin S."/>
            <person name="Spatafora J."/>
            <person name="Crous P."/>
            <person name="Grigoriev I."/>
        </authorList>
    </citation>
    <scope>NUCLEOTIDE SEQUENCE</scope>
    <source>
        <strain evidence="2">CBS 123094</strain>
    </source>
</reference>
<dbReference type="OrthoDB" id="3783969at2759"/>
<feature type="region of interest" description="Disordered" evidence="1">
    <location>
        <begin position="61"/>
        <end position="86"/>
    </location>
</feature>
<dbReference type="Proteomes" id="UP000799779">
    <property type="component" value="Unassembled WGS sequence"/>
</dbReference>
<gene>
    <name evidence="2" type="ORF">P154DRAFT_518172</name>
</gene>
<accession>A0A6A5WWE5</accession>
<protein>
    <submittedName>
        <fullName evidence="2">Uncharacterized protein</fullName>
    </submittedName>
</protein>
<feature type="compositionally biased region" description="Acidic residues" evidence="1">
    <location>
        <begin position="67"/>
        <end position="86"/>
    </location>
</feature>
<dbReference type="EMBL" id="ML977561">
    <property type="protein sequence ID" value="KAF2005927.1"/>
    <property type="molecule type" value="Genomic_DNA"/>
</dbReference>
<feature type="region of interest" description="Disordered" evidence="1">
    <location>
        <begin position="155"/>
        <end position="175"/>
    </location>
</feature>
<sequence length="175" mass="19783">MCYALLSRCRACSWIMHVSYPLCFHAETHAFSPATCPYRMKRRYIKEEICGWCLEGKRFSTEGTGSEGDDEDDEEEEQTGTCEAEMENIGADDDDYRKGCLKERRGRRMSRCVVRDAFAGMGAVRKEGRSVAGMEDAWDSGYGGDMKVRKFSCFDNDADDEGTAGGKEKKRKRVS</sequence>
<keyword evidence="3" id="KW-1185">Reference proteome</keyword>